<protein>
    <submittedName>
        <fullName evidence="3">Helix-turn-helix transcriptional regulator</fullName>
    </submittedName>
</protein>
<name>A0AAD4A0B0_MICMQ</name>
<feature type="domain" description="HTH cro/C1-type" evidence="2">
    <location>
        <begin position="40"/>
        <end position="100"/>
    </location>
</feature>
<feature type="compositionally biased region" description="Basic residues" evidence="1">
    <location>
        <begin position="1"/>
        <end position="23"/>
    </location>
</feature>
<dbReference type="Proteomes" id="UP000436027">
    <property type="component" value="Unassembled WGS sequence"/>
</dbReference>
<dbReference type="RefSeq" id="WP_151485948.1">
    <property type="nucleotide sequence ID" value="NZ_BAAAIN010000002.1"/>
</dbReference>
<reference evidence="3 4" key="1">
    <citation type="submission" date="2019-09" db="EMBL/GenBank/DDBJ databases">
        <title>Whole genome sequencing of Microbacterium maritypicum.</title>
        <authorList>
            <person name="Lenchi N."/>
        </authorList>
    </citation>
    <scope>NUCLEOTIDE SEQUENCE [LARGE SCALE GENOMIC DNA]</scope>
    <source>
        <strain evidence="3 4">DSM 12512</strain>
    </source>
</reference>
<dbReference type="Pfam" id="PF13560">
    <property type="entry name" value="HTH_31"/>
    <property type="match status" value="1"/>
</dbReference>
<evidence type="ECO:0000256" key="1">
    <source>
        <dbReference type="SAM" id="MobiDB-lite"/>
    </source>
</evidence>
<feature type="region of interest" description="Disordered" evidence="1">
    <location>
        <begin position="1"/>
        <end position="25"/>
    </location>
</feature>
<dbReference type="CDD" id="cd00093">
    <property type="entry name" value="HTH_XRE"/>
    <property type="match status" value="1"/>
</dbReference>
<organism evidence="3 4">
    <name type="scientific">Microbacterium maritypicum</name>
    <name type="common">Microbacterium liquefaciens</name>
    <dbReference type="NCBI Taxonomy" id="33918"/>
    <lineage>
        <taxon>Bacteria</taxon>
        <taxon>Bacillati</taxon>
        <taxon>Actinomycetota</taxon>
        <taxon>Actinomycetes</taxon>
        <taxon>Micrococcales</taxon>
        <taxon>Microbacteriaceae</taxon>
        <taxon>Microbacterium</taxon>
    </lineage>
</organism>
<dbReference type="EMBL" id="WAAQ01000001">
    <property type="protein sequence ID" value="KAB1887870.1"/>
    <property type="molecule type" value="Genomic_DNA"/>
</dbReference>
<sequence length="111" mass="12241">MPYQKGHTRKASRQARSVGKKPASHSAEWEAFAGELGVNLHRARIASGLSQEAVAYRAGLTRYTYQAYERGRSQAHTPANPTLFVMVALSQVLDVPLHKLLPSDLPDVTTR</sequence>
<dbReference type="InterPro" id="IPR010982">
    <property type="entry name" value="Lambda_DNA-bd_dom_sf"/>
</dbReference>
<dbReference type="PROSITE" id="PS50943">
    <property type="entry name" value="HTH_CROC1"/>
    <property type="match status" value="1"/>
</dbReference>
<comment type="caution">
    <text evidence="3">The sequence shown here is derived from an EMBL/GenBank/DDBJ whole genome shotgun (WGS) entry which is preliminary data.</text>
</comment>
<gene>
    <name evidence="3" type="ORF">F6W70_03705</name>
</gene>
<evidence type="ECO:0000313" key="3">
    <source>
        <dbReference type="EMBL" id="KAB1887870.1"/>
    </source>
</evidence>
<evidence type="ECO:0000259" key="2">
    <source>
        <dbReference type="PROSITE" id="PS50943"/>
    </source>
</evidence>
<dbReference type="Gene3D" id="1.10.260.40">
    <property type="entry name" value="lambda repressor-like DNA-binding domains"/>
    <property type="match status" value="1"/>
</dbReference>
<evidence type="ECO:0000313" key="4">
    <source>
        <dbReference type="Proteomes" id="UP000436027"/>
    </source>
</evidence>
<dbReference type="GO" id="GO:0003677">
    <property type="term" value="F:DNA binding"/>
    <property type="evidence" value="ECO:0007669"/>
    <property type="project" value="InterPro"/>
</dbReference>
<dbReference type="AlphaFoldDB" id="A0AAD4A0B0"/>
<dbReference type="SMART" id="SM00530">
    <property type="entry name" value="HTH_XRE"/>
    <property type="match status" value="1"/>
</dbReference>
<proteinExistence type="predicted"/>
<dbReference type="InterPro" id="IPR001387">
    <property type="entry name" value="Cro/C1-type_HTH"/>
</dbReference>
<accession>A0AAD4A0B0</accession>
<dbReference type="SUPFAM" id="SSF47413">
    <property type="entry name" value="lambda repressor-like DNA-binding domains"/>
    <property type="match status" value="1"/>
</dbReference>